<evidence type="ECO:0000256" key="3">
    <source>
        <dbReference type="ARBA" id="ARBA00022448"/>
    </source>
</evidence>
<dbReference type="RefSeq" id="WP_051789322.1">
    <property type="nucleotide sequence ID" value="NZ_CP013251.1"/>
</dbReference>
<dbReference type="GO" id="GO:0015818">
    <property type="term" value="P:isoleucine transport"/>
    <property type="evidence" value="ECO:0007669"/>
    <property type="project" value="TreeGrafter"/>
</dbReference>
<dbReference type="GO" id="GO:0015190">
    <property type="term" value="F:L-leucine transmembrane transporter activity"/>
    <property type="evidence" value="ECO:0007669"/>
    <property type="project" value="TreeGrafter"/>
</dbReference>
<feature type="transmembrane region" description="Helical" evidence="9">
    <location>
        <begin position="84"/>
        <end position="103"/>
    </location>
</feature>
<feature type="transmembrane region" description="Helical" evidence="9">
    <location>
        <begin position="233"/>
        <end position="251"/>
    </location>
</feature>
<sequence length="444" mass="46460">MAYTTSNKALSLKDTVVISLMTFALFLGAGNVIFPPALGLEAGTSLLPAMSGFLFTAVGLPAFALIVLGMVGQASRLTSPLATLLGRGFWIALFIAIGPAFAMPRAVTVAYEMGLRPFVQGDYLLPFAVVFSLVTLLLAYNSQKLVDWIGKIMTPAMIIMLAAIAVAALIAPLGRPVAPGGQYAIKPVTEGIMQGYMTMDALAAVGFGWVIIQAISSKGVTSSAQIARSTVHIALIYSVLMGGCYLALGYVGATASTITQGVTNGGEILSLYVYEIFGGAGQLLLAAIIILACLSTTVGLTQANAEYFSSTFRANRNYISYAVVIVTCIIANFGLEQIITVSLPAILILCPVALALVLASFVSHHFPRVKPSHNVVMILTLIFGAIDAMSIMGAIPASLDATFTASLPLYTVHTSWLIPCLTGIAVQSLMSFLPGKAARTSEAT</sequence>
<evidence type="ECO:0000256" key="5">
    <source>
        <dbReference type="ARBA" id="ARBA00022692"/>
    </source>
</evidence>
<proteinExistence type="inferred from homology"/>
<feature type="transmembrane region" description="Helical" evidence="9">
    <location>
        <begin position="12"/>
        <end position="34"/>
    </location>
</feature>
<comment type="similarity">
    <text evidence="2 9">Belongs to the branched chain amino acid transporter family.</text>
</comment>
<dbReference type="EMBL" id="CP013251">
    <property type="protein sequence ID" value="AMO56593.1"/>
    <property type="molecule type" value="Genomic_DNA"/>
</dbReference>
<evidence type="ECO:0000256" key="1">
    <source>
        <dbReference type="ARBA" id="ARBA00004651"/>
    </source>
</evidence>
<dbReference type="PANTHER" id="PTHR30588:SF0">
    <property type="entry name" value="BRANCHED-CHAIN AMINO ACID PERMEASE BRNQ"/>
    <property type="match status" value="1"/>
</dbReference>
<comment type="function">
    <text evidence="9">Component of the transport system for branched-chain amino acids.</text>
</comment>
<dbReference type="STRING" id="570277.EZMO1_2512"/>
<dbReference type="GO" id="GO:0015188">
    <property type="term" value="F:L-isoleucine transmembrane transporter activity"/>
    <property type="evidence" value="ECO:0007669"/>
    <property type="project" value="TreeGrafter"/>
</dbReference>
<feature type="transmembrane region" description="Helical" evidence="9">
    <location>
        <begin position="271"/>
        <end position="297"/>
    </location>
</feature>
<keyword evidence="8 9" id="KW-0472">Membrane</keyword>
<dbReference type="GO" id="GO:0015820">
    <property type="term" value="P:L-leucine transport"/>
    <property type="evidence" value="ECO:0007669"/>
    <property type="project" value="TreeGrafter"/>
</dbReference>
<feature type="transmembrane region" description="Helical" evidence="9">
    <location>
        <begin position="375"/>
        <end position="395"/>
    </location>
</feature>
<evidence type="ECO:0000256" key="2">
    <source>
        <dbReference type="ARBA" id="ARBA00008540"/>
    </source>
</evidence>
<evidence type="ECO:0000313" key="11">
    <source>
        <dbReference type="Proteomes" id="UP000071065"/>
    </source>
</evidence>
<dbReference type="GO" id="GO:0005304">
    <property type="term" value="F:L-valine transmembrane transporter activity"/>
    <property type="evidence" value="ECO:0007669"/>
    <property type="project" value="TreeGrafter"/>
</dbReference>
<dbReference type="Proteomes" id="UP000071065">
    <property type="component" value="Chromosome"/>
</dbReference>
<feature type="transmembrane region" description="Helical" evidence="9">
    <location>
        <begin position="123"/>
        <end position="140"/>
    </location>
</feature>
<gene>
    <name evidence="10" type="primary">brnQ2</name>
    <name evidence="10" type="ORF">EZMO1_2512</name>
</gene>
<keyword evidence="7 9" id="KW-1133">Transmembrane helix</keyword>
<name>A0A142BCW7_9GAMM</name>
<keyword evidence="4" id="KW-1003">Cell membrane</keyword>
<evidence type="ECO:0000256" key="9">
    <source>
        <dbReference type="RuleBase" id="RU362122"/>
    </source>
</evidence>
<dbReference type="PANTHER" id="PTHR30588">
    <property type="entry name" value="BRANCHED-CHAIN AMINO ACID TRANSPORT SYSTEM 2 CARRIER PROTEIN"/>
    <property type="match status" value="1"/>
</dbReference>
<feature type="transmembrane region" description="Helical" evidence="9">
    <location>
        <begin position="341"/>
        <end position="363"/>
    </location>
</feature>
<reference evidence="10 11" key="1">
    <citation type="journal article" date="2016" name="Front. Microbiol.">
        <title>Genomic Insight into the Host-Endosymbiont Relationship of Endozoicomonas montiporae CL-33(T) with its Coral Host.</title>
        <authorList>
            <person name="Ding J.-Y."/>
            <person name="Shiu J.-H."/>
            <person name="Chen W.-M."/>
            <person name="Chiang Y.-R."/>
            <person name="Tang S.-L."/>
        </authorList>
    </citation>
    <scope>NUCLEOTIDE SEQUENCE [LARGE SCALE GENOMIC DNA]</scope>
    <source>
        <strain evidence="10 11">CL-33</strain>
    </source>
</reference>
<feature type="transmembrane region" description="Helical" evidence="9">
    <location>
        <begin position="318"/>
        <end position="335"/>
    </location>
</feature>
<dbReference type="OrthoDB" id="9783920at2"/>
<keyword evidence="3 9" id="KW-0813">Transport</keyword>
<evidence type="ECO:0000256" key="6">
    <source>
        <dbReference type="ARBA" id="ARBA00022970"/>
    </source>
</evidence>
<protein>
    <recommendedName>
        <fullName evidence="9">Branched-chain amino acid transport system carrier protein</fullName>
    </recommendedName>
</protein>
<dbReference type="GO" id="GO:0005886">
    <property type="term" value="C:plasma membrane"/>
    <property type="evidence" value="ECO:0007669"/>
    <property type="project" value="UniProtKB-SubCell"/>
</dbReference>
<feature type="transmembrane region" description="Helical" evidence="9">
    <location>
        <begin position="415"/>
        <end position="433"/>
    </location>
</feature>
<feature type="transmembrane region" description="Helical" evidence="9">
    <location>
        <begin position="46"/>
        <end position="72"/>
    </location>
</feature>
<evidence type="ECO:0000256" key="8">
    <source>
        <dbReference type="ARBA" id="ARBA00023136"/>
    </source>
</evidence>
<evidence type="ECO:0000256" key="7">
    <source>
        <dbReference type="ARBA" id="ARBA00022989"/>
    </source>
</evidence>
<keyword evidence="5 9" id="KW-0812">Transmembrane</keyword>
<feature type="transmembrane region" description="Helical" evidence="9">
    <location>
        <begin position="152"/>
        <end position="173"/>
    </location>
</feature>
<accession>A0A142BCW7</accession>
<evidence type="ECO:0000256" key="4">
    <source>
        <dbReference type="ARBA" id="ARBA00022475"/>
    </source>
</evidence>
<evidence type="ECO:0000313" key="10">
    <source>
        <dbReference type="EMBL" id="AMO56593.1"/>
    </source>
</evidence>
<dbReference type="InterPro" id="IPR004685">
    <property type="entry name" value="Brnchd-chn_aa_trnsp_Livcs"/>
</dbReference>
<keyword evidence="6 9" id="KW-0029">Amino-acid transport</keyword>
<dbReference type="AlphaFoldDB" id="A0A142BCW7"/>
<organism evidence="10 11">
    <name type="scientific">Endozoicomonas montiporae CL-33</name>
    <dbReference type="NCBI Taxonomy" id="570277"/>
    <lineage>
        <taxon>Bacteria</taxon>
        <taxon>Pseudomonadati</taxon>
        <taxon>Pseudomonadota</taxon>
        <taxon>Gammaproteobacteria</taxon>
        <taxon>Oceanospirillales</taxon>
        <taxon>Endozoicomonadaceae</taxon>
        <taxon>Endozoicomonas</taxon>
    </lineage>
</organism>
<dbReference type="PATRIC" id="fig|570277.3.peg.2694"/>
<dbReference type="Pfam" id="PF05525">
    <property type="entry name" value="Branch_AA_trans"/>
    <property type="match status" value="1"/>
</dbReference>
<feature type="transmembrane region" description="Helical" evidence="9">
    <location>
        <begin position="193"/>
        <end position="212"/>
    </location>
</feature>
<comment type="subcellular location">
    <subcellularLocation>
        <location evidence="9">Cell inner membrane</location>
        <topology evidence="9">Multi-pass membrane protein</topology>
    </subcellularLocation>
    <subcellularLocation>
        <location evidence="1">Cell membrane</location>
        <topology evidence="1">Multi-pass membrane protein</topology>
    </subcellularLocation>
</comment>
<dbReference type="KEGG" id="emp:EZMO1_2512"/>
<dbReference type="NCBIfam" id="TIGR00796">
    <property type="entry name" value="livcs"/>
    <property type="match status" value="1"/>
</dbReference>